<evidence type="ECO:0000313" key="2">
    <source>
        <dbReference type="Proteomes" id="UP000494255"/>
    </source>
</evidence>
<protein>
    <submittedName>
        <fullName evidence="1">Uncharacterized protein</fullName>
    </submittedName>
</protein>
<dbReference type="EMBL" id="CADIKC010000001">
    <property type="protein sequence ID" value="CAB3639075.1"/>
    <property type="molecule type" value="Genomic_DNA"/>
</dbReference>
<evidence type="ECO:0000313" key="1">
    <source>
        <dbReference type="EMBL" id="CAB3639075.1"/>
    </source>
</evidence>
<organism evidence="1 2">
    <name type="scientific">Paraburkholderia sediminicola</name>
    <dbReference type="NCBI Taxonomy" id="458836"/>
    <lineage>
        <taxon>Bacteria</taxon>
        <taxon>Pseudomonadati</taxon>
        <taxon>Pseudomonadota</taxon>
        <taxon>Betaproteobacteria</taxon>
        <taxon>Burkholderiales</taxon>
        <taxon>Burkholderiaceae</taxon>
        <taxon>Paraburkholderia</taxon>
    </lineage>
</organism>
<gene>
    <name evidence="1" type="ORF">LMG24238_00111</name>
</gene>
<dbReference type="Proteomes" id="UP000494255">
    <property type="component" value="Unassembled WGS sequence"/>
</dbReference>
<reference evidence="1 2" key="1">
    <citation type="submission" date="2020-04" db="EMBL/GenBank/DDBJ databases">
        <authorList>
            <person name="De Canck E."/>
        </authorList>
    </citation>
    <scope>NUCLEOTIDE SEQUENCE [LARGE SCALE GENOMIC DNA]</scope>
    <source>
        <strain evidence="1 2">LMG 24238</strain>
    </source>
</reference>
<proteinExistence type="predicted"/>
<accession>A0A6J4ZPZ8</accession>
<sequence length="33" mass="3384">MNTVALEPATFAASISFSVPFLLAQAAMGGRTI</sequence>
<dbReference type="AlphaFoldDB" id="A0A6J4ZPZ8"/>
<name>A0A6J4ZPZ8_9BURK</name>
<keyword evidence="2" id="KW-1185">Reference proteome</keyword>